<dbReference type="OrthoDB" id="4547921at2"/>
<dbReference type="EMBL" id="BCSY01000088">
    <property type="protein sequence ID" value="GAS98727.1"/>
    <property type="molecule type" value="Genomic_DNA"/>
</dbReference>
<protein>
    <submittedName>
        <fullName evidence="1">Uncharacterized protein</fullName>
    </submittedName>
</protein>
<dbReference type="AlphaFoldDB" id="A0A100WI54"/>
<keyword evidence="2" id="KW-1185">Reference proteome</keyword>
<reference evidence="2" key="1">
    <citation type="journal article" date="2016" name="Genome Announc.">
        <title>Draft Genome Sequences of Five Rapidly Growing Mycobacterium Species, M. thermoresistibile, M. fortuitum subsp. acetamidolyticum, M. canariasense, M. brisbanense, and M. novocastrense.</title>
        <authorList>
            <person name="Katahira K."/>
            <person name="Ogura Y."/>
            <person name="Gotoh Y."/>
            <person name="Hayashi T."/>
        </authorList>
    </citation>
    <scope>NUCLEOTIDE SEQUENCE [LARGE SCALE GENOMIC DNA]</scope>
    <source>
        <strain evidence="2">JCM15298</strain>
    </source>
</reference>
<reference evidence="2" key="2">
    <citation type="submission" date="2016-02" db="EMBL/GenBank/DDBJ databases">
        <title>Draft genome sequence of five rapidly growing Mycobacterium species.</title>
        <authorList>
            <person name="Katahira K."/>
            <person name="Gotou Y."/>
            <person name="Iida K."/>
            <person name="Ogura Y."/>
            <person name="Hayashi T."/>
        </authorList>
    </citation>
    <scope>NUCLEOTIDE SEQUENCE [LARGE SCALE GENOMIC DNA]</scope>
    <source>
        <strain evidence="2">JCM15298</strain>
    </source>
</reference>
<accession>A0A100WI54</accession>
<dbReference type="Proteomes" id="UP000069443">
    <property type="component" value="Unassembled WGS sequence"/>
</dbReference>
<dbReference type="STRING" id="228230.RMCC_5692"/>
<evidence type="ECO:0000313" key="2">
    <source>
        <dbReference type="Proteomes" id="UP000069443"/>
    </source>
</evidence>
<organism evidence="1 2">
    <name type="scientific">Mycolicibacterium canariasense</name>
    <name type="common">Mycobacterium canariasense</name>
    <dbReference type="NCBI Taxonomy" id="228230"/>
    <lineage>
        <taxon>Bacteria</taxon>
        <taxon>Bacillati</taxon>
        <taxon>Actinomycetota</taxon>
        <taxon>Actinomycetes</taxon>
        <taxon>Mycobacteriales</taxon>
        <taxon>Mycobacteriaceae</taxon>
        <taxon>Mycolicibacterium</taxon>
    </lineage>
</organism>
<proteinExistence type="predicted"/>
<sequence length="379" mass="41964">MAGGNLMHWIQQLDELEQVVKNFADAMRHHPRQDEWIAGDPSQALRETTPGHYLRDLPRLDTADDLQLRRTSSALAQAIRAATTGRRQRWTARELVPALDAIYAGIAPMRAALTAPAAAPETLEAIVEELRSEFTLSLAVMLSGQYAVVTKLYEWYSAGAGVPADAYLDVSRFQIVKAAGPGRIAMRDLEIATHGGITMLTPQTGFVSFDRFSPVQHLLYGQWFAYMHSLWDEQFRARVAAAHGAAPDGDPWDARDIRVPLFGDIRRIRNDFIHNKGIVDEASETEVLTWFTEGKAAAIKPEQMLALLTMFPESDLLAVPARAARHSRKPLPWSAEPDLINQVQKRARQLGLNRKTRKEIGPAALELWLAANPAPAAGG</sequence>
<dbReference type="RefSeq" id="WP_062659526.1">
    <property type="nucleotide sequence ID" value="NZ_BCSY01000088.1"/>
</dbReference>
<comment type="caution">
    <text evidence="1">The sequence shown here is derived from an EMBL/GenBank/DDBJ whole genome shotgun (WGS) entry which is preliminary data.</text>
</comment>
<evidence type="ECO:0000313" key="1">
    <source>
        <dbReference type="EMBL" id="GAS98727.1"/>
    </source>
</evidence>
<name>A0A100WI54_MYCCR</name>
<gene>
    <name evidence="1" type="ORF">RMCC_5692</name>
</gene>